<dbReference type="InterPro" id="IPR011013">
    <property type="entry name" value="Gal_mutarotase_sf_dom"/>
</dbReference>
<reference evidence="2 3" key="1">
    <citation type="submission" date="2019-02" db="EMBL/GenBank/DDBJ databases">
        <title>Draft genome sequence of Amycolatopsis sp. 8-3EHSu isolated from roots of Suaeda maritima.</title>
        <authorList>
            <person name="Duangmal K."/>
            <person name="Chantavorakit T."/>
        </authorList>
    </citation>
    <scope>NUCLEOTIDE SEQUENCE [LARGE SCALE GENOMIC DNA]</scope>
    <source>
        <strain evidence="2 3">8-3EHSu</strain>
    </source>
</reference>
<keyword evidence="3" id="KW-1185">Reference proteome</keyword>
<gene>
    <name evidence="2" type="ORF">EWH70_06125</name>
</gene>
<evidence type="ECO:0000313" key="3">
    <source>
        <dbReference type="Proteomes" id="UP000292003"/>
    </source>
</evidence>
<feature type="chain" id="PRO_5020324650" evidence="1">
    <location>
        <begin position="24"/>
        <end position="337"/>
    </location>
</feature>
<dbReference type="GO" id="GO:0033499">
    <property type="term" value="P:galactose catabolic process via UDP-galactose, Leloir pathway"/>
    <property type="evidence" value="ECO:0007669"/>
    <property type="project" value="TreeGrafter"/>
</dbReference>
<proteinExistence type="predicted"/>
<dbReference type="PANTHER" id="PTHR10091:SF0">
    <property type="entry name" value="GALACTOSE MUTAROTASE"/>
    <property type="match status" value="1"/>
</dbReference>
<accession>A0A4Q7JDQ6</accession>
<keyword evidence="1" id="KW-0732">Signal</keyword>
<dbReference type="RefSeq" id="WP_130474293.1">
    <property type="nucleotide sequence ID" value="NZ_SFCC01000003.1"/>
</dbReference>
<dbReference type="Proteomes" id="UP000292003">
    <property type="component" value="Unassembled WGS sequence"/>
</dbReference>
<dbReference type="PROSITE" id="PS51318">
    <property type="entry name" value="TAT"/>
    <property type="match status" value="1"/>
</dbReference>
<dbReference type="GO" id="GO:0006006">
    <property type="term" value="P:glucose metabolic process"/>
    <property type="evidence" value="ECO:0007669"/>
    <property type="project" value="TreeGrafter"/>
</dbReference>
<dbReference type="InterPro" id="IPR037480">
    <property type="entry name" value="YihR-like"/>
</dbReference>
<dbReference type="GO" id="GO:0004034">
    <property type="term" value="F:aldose 1-epimerase activity"/>
    <property type="evidence" value="ECO:0007669"/>
    <property type="project" value="TreeGrafter"/>
</dbReference>
<dbReference type="Gene3D" id="2.70.98.10">
    <property type="match status" value="1"/>
</dbReference>
<dbReference type="Pfam" id="PF01263">
    <property type="entry name" value="Aldose_epim"/>
    <property type="match status" value="1"/>
</dbReference>
<organism evidence="2 3">
    <name type="scientific">Amycolatopsis suaedae</name>
    <dbReference type="NCBI Taxonomy" id="2510978"/>
    <lineage>
        <taxon>Bacteria</taxon>
        <taxon>Bacillati</taxon>
        <taxon>Actinomycetota</taxon>
        <taxon>Actinomycetes</taxon>
        <taxon>Pseudonocardiales</taxon>
        <taxon>Pseudonocardiaceae</taxon>
        <taxon>Amycolatopsis</taxon>
    </lineage>
</organism>
<dbReference type="GO" id="GO:0030246">
    <property type="term" value="F:carbohydrate binding"/>
    <property type="evidence" value="ECO:0007669"/>
    <property type="project" value="InterPro"/>
</dbReference>
<comment type="caution">
    <text evidence="2">The sequence shown here is derived from an EMBL/GenBank/DDBJ whole genome shotgun (WGS) entry which is preliminary data.</text>
</comment>
<protein>
    <submittedName>
        <fullName evidence="2">Aldose epimerase</fullName>
    </submittedName>
</protein>
<dbReference type="EMBL" id="SFCC01000003">
    <property type="protein sequence ID" value="RZQ64494.1"/>
    <property type="molecule type" value="Genomic_DNA"/>
</dbReference>
<dbReference type="InterPro" id="IPR014718">
    <property type="entry name" value="GH-type_carb-bd"/>
</dbReference>
<feature type="signal peptide" evidence="1">
    <location>
        <begin position="1"/>
        <end position="23"/>
    </location>
</feature>
<evidence type="ECO:0000256" key="1">
    <source>
        <dbReference type="SAM" id="SignalP"/>
    </source>
</evidence>
<dbReference type="InterPro" id="IPR006311">
    <property type="entry name" value="TAT_signal"/>
</dbReference>
<evidence type="ECO:0000313" key="2">
    <source>
        <dbReference type="EMBL" id="RZQ64494.1"/>
    </source>
</evidence>
<dbReference type="OrthoDB" id="4739604at2"/>
<dbReference type="SUPFAM" id="SSF74650">
    <property type="entry name" value="Galactose mutarotase-like"/>
    <property type="match status" value="1"/>
</dbReference>
<dbReference type="CDD" id="cd09022">
    <property type="entry name" value="Aldose_epim_Ec_YihR"/>
    <property type="match status" value="1"/>
</dbReference>
<sequence>MSPVSRRVAVGAALAGAATVAAASPAAAGEATDRGRQTAVGRLYELARGRQRAVVAGVSATLLSWRSDGEELLLTHSADSIGEGYMGKTILPWPNRIDHGRYTFGGKEYSVPINEPGRDTALHGLLSFTEWTPVRHTRDRVVLETQQHPHYGYPFHLRFRAEYRLDAHGVTNTLTAHNIGSGPAPFGTANHTYIRAASGKLDGMDLELGASTYYVVNDRLIPTGTAPVEGTPYDFRQRRTVGATVMDTAFRDLRRGPDGLAVVGFTRPGGQNVRLWMDSGYDYLQVYTDDFPQGHAPRSGLTVEPVSCAPNAFNTGDGLVTLDRGGRWQGTWGMRVH</sequence>
<dbReference type="InterPro" id="IPR008183">
    <property type="entry name" value="Aldose_1/G6P_1-epimerase"/>
</dbReference>
<dbReference type="PANTHER" id="PTHR10091">
    <property type="entry name" value="ALDOSE-1-EPIMERASE"/>
    <property type="match status" value="1"/>
</dbReference>
<name>A0A4Q7JDQ6_9PSEU</name>
<dbReference type="AlphaFoldDB" id="A0A4Q7JDQ6"/>